<dbReference type="PANTHER" id="PTHR36427">
    <property type="entry name" value="54S RIBOSOMAL PROTEIN L1, MITOCHONDRIAL"/>
    <property type="match status" value="1"/>
</dbReference>
<dbReference type="AlphaFoldDB" id="A0A2K3DNS9"/>
<dbReference type="Pfam" id="PF00687">
    <property type="entry name" value="Ribosomal_L1"/>
    <property type="match status" value="1"/>
</dbReference>
<accession>A0A2K3DNS9</accession>
<keyword evidence="7" id="KW-1185">Reference proteome</keyword>
<dbReference type="InterPro" id="IPR023674">
    <property type="entry name" value="Ribosomal_uL1-like"/>
</dbReference>
<dbReference type="GO" id="GO:0005840">
    <property type="term" value="C:ribosome"/>
    <property type="evidence" value="ECO:0007669"/>
    <property type="project" value="UniProtKB-KW"/>
</dbReference>
<reference evidence="6 7" key="1">
    <citation type="journal article" date="2007" name="Science">
        <title>The Chlamydomonas genome reveals the evolution of key animal and plant functions.</title>
        <authorList>
            <person name="Merchant S.S."/>
            <person name="Prochnik S.E."/>
            <person name="Vallon O."/>
            <person name="Harris E.H."/>
            <person name="Karpowicz S.J."/>
            <person name="Witman G.B."/>
            <person name="Terry A."/>
            <person name="Salamov A."/>
            <person name="Fritz-Laylin L.K."/>
            <person name="Marechal-Drouard L."/>
            <person name="Marshall W.F."/>
            <person name="Qu L.H."/>
            <person name="Nelson D.R."/>
            <person name="Sanderfoot A.A."/>
            <person name="Spalding M.H."/>
            <person name="Kapitonov V.V."/>
            <person name="Ren Q."/>
            <person name="Ferris P."/>
            <person name="Lindquist E."/>
            <person name="Shapiro H."/>
            <person name="Lucas S.M."/>
            <person name="Grimwood J."/>
            <person name="Schmutz J."/>
            <person name="Cardol P."/>
            <person name="Cerutti H."/>
            <person name="Chanfreau G."/>
            <person name="Chen C.L."/>
            <person name="Cognat V."/>
            <person name="Croft M.T."/>
            <person name="Dent R."/>
            <person name="Dutcher S."/>
            <person name="Fernandez E."/>
            <person name="Fukuzawa H."/>
            <person name="Gonzalez-Ballester D."/>
            <person name="Gonzalez-Halphen D."/>
            <person name="Hallmann A."/>
            <person name="Hanikenne M."/>
            <person name="Hippler M."/>
            <person name="Inwood W."/>
            <person name="Jabbari K."/>
            <person name="Kalanon M."/>
            <person name="Kuras R."/>
            <person name="Lefebvre P.A."/>
            <person name="Lemaire S.D."/>
            <person name="Lobanov A.V."/>
            <person name="Lohr M."/>
            <person name="Manuell A."/>
            <person name="Meier I."/>
            <person name="Mets L."/>
            <person name="Mittag M."/>
            <person name="Mittelmeier T."/>
            <person name="Moroney J.V."/>
            <person name="Moseley J."/>
            <person name="Napoli C."/>
            <person name="Nedelcu A.M."/>
            <person name="Niyogi K."/>
            <person name="Novoselov S.V."/>
            <person name="Paulsen I.T."/>
            <person name="Pazour G."/>
            <person name="Purton S."/>
            <person name="Ral J.P."/>
            <person name="Riano-Pachon D.M."/>
            <person name="Riekhof W."/>
            <person name="Rymarquis L."/>
            <person name="Schroda M."/>
            <person name="Stern D."/>
            <person name="Umen J."/>
            <person name="Willows R."/>
            <person name="Wilson N."/>
            <person name="Zimmer S.L."/>
            <person name="Allmer J."/>
            <person name="Balk J."/>
            <person name="Bisova K."/>
            <person name="Chen C.J."/>
            <person name="Elias M."/>
            <person name="Gendler K."/>
            <person name="Hauser C."/>
            <person name="Lamb M.R."/>
            <person name="Ledford H."/>
            <person name="Long J.C."/>
            <person name="Minagawa J."/>
            <person name="Page M.D."/>
            <person name="Pan J."/>
            <person name="Pootakham W."/>
            <person name="Roje S."/>
            <person name="Rose A."/>
            <person name="Stahlberg E."/>
            <person name="Terauchi A.M."/>
            <person name="Yang P."/>
            <person name="Ball S."/>
            <person name="Bowler C."/>
            <person name="Dieckmann C.L."/>
            <person name="Gladyshev V.N."/>
            <person name="Green P."/>
            <person name="Jorgensen R."/>
            <person name="Mayfield S."/>
            <person name="Mueller-Roeber B."/>
            <person name="Rajamani S."/>
            <person name="Sayre R.T."/>
            <person name="Brokstein P."/>
            <person name="Dubchak I."/>
            <person name="Goodstein D."/>
            <person name="Hornick L."/>
            <person name="Huang Y.W."/>
            <person name="Jhaveri J."/>
            <person name="Luo Y."/>
            <person name="Martinez D."/>
            <person name="Ngau W.C."/>
            <person name="Otillar B."/>
            <person name="Poliakov A."/>
            <person name="Porter A."/>
            <person name="Szajkowski L."/>
            <person name="Werner G."/>
            <person name="Zhou K."/>
            <person name="Grigoriev I.V."/>
            <person name="Rokhsar D.S."/>
            <person name="Grossman A.R."/>
        </authorList>
    </citation>
    <scope>NUCLEOTIDE SEQUENCE [LARGE SCALE GENOMIC DNA]</scope>
    <source>
        <strain evidence="7">CC-503</strain>
    </source>
</reference>
<dbReference type="ExpressionAtlas" id="A0A2K3DNS9">
    <property type="expression patterns" value="baseline"/>
</dbReference>
<dbReference type="EMBL" id="CM008967">
    <property type="protein sequence ID" value="PNW82195.1"/>
    <property type="molecule type" value="Genomic_DNA"/>
</dbReference>
<dbReference type="PaxDb" id="3055-EDO99703"/>
<comment type="similarity">
    <text evidence="1">Belongs to the universal ribosomal protein uL1 family.</text>
</comment>
<dbReference type="InterPro" id="IPR028364">
    <property type="entry name" value="Ribosomal_uL1/biogenesis"/>
</dbReference>
<evidence type="ECO:0000256" key="3">
    <source>
        <dbReference type="ARBA" id="ARBA00023274"/>
    </source>
</evidence>
<dbReference type="PANTHER" id="PTHR36427:SF3">
    <property type="entry name" value="LARGE RIBOSOMAL SUBUNIT PROTEIN UL1M"/>
    <property type="match status" value="1"/>
</dbReference>
<dbReference type="InParanoid" id="A0A2K3DNS9"/>
<dbReference type="SUPFAM" id="SSF56808">
    <property type="entry name" value="Ribosomal protein L1"/>
    <property type="match status" value="1"/>
</dbReference>
<dbReference type="Proteomes" id="UP000006906">
    <property type="component" value="Chromosome 6"/>
</dbReference>
<dbReference type="FunFam" id="3.40.50.790:FF:000001">
    <property type="entry name" value="50S ribosomal protein L1"/>
    <property type="match status" value="1"/>
</dbReference>
<dbReference type="Gene3D" id="3.30.190.20">
    <property type="match status" value="1"/>
</dbReference>
<organism evidence="6 7">
    <name type="scientific">Chlamydomonas reinhardtii</name>
    <name type="common">Chlamydomonas smithii</name>
    <dbReference type="NCBI Taxonomy" id="3055"/>
    <lineage>
        <taxon>Eukaryota</taxon>
        <taxon>Viridiplantae</taxon>
        <taxon>Chlorophyta</taxon>
        <taxon>core chlorophytes</taxon>
        <taxon>Chlorophyceae</taxon>
        <taxon>CS clade</taxon>
        <taxon>Chlamydomonadales</taxon>
        <taxon>Chlamydomonadaceae</taxon>
        <taxon>Chlamydomonas</taxon>
    </lineage>
</organism>
<gene>
    <name evidence="6" type="ORF">CHLRE_06g278090v5</name>
</gene>
<evidence type="ECO:0000313" key="6">
    <source>
        <dbReference type="EMBL" id="PNW82195.1"/>
    </source>
</evidence>
<sequence length="399" mass="39662">MTGTAATRQHSTTSCSSMHWISSSTGAAAPAADAALPQATPRGPRLAPGFARTFASAAAAASPAAASVAVDSGSAAGTGVTAAAAVPWPWVDPSRPQVLPAAVRKGRRAAVPLATALQQLLDPLTPGQRKSHSLEVFVRFGLDPRRSDHLVRGSVVLPYGTGRRVRIVVFAKGADADVAREEGVDIIGDEELIAAIVSSEGAAIAFDRLIATPDFMRPLARAGKVLGPKGLMPNPKMGTLTSDVARAIRETRRGRLDFRLGRDGAVRAALGRCGMPAEQLAANIGGLVASLLENKPKAVGGPPAVAAAAAAGGTAAAAPGAAAAGIPPPGSLDGYVRTFLLKTTGSAPVAVSLDSLLEAVGPYRQLVGAAAAAEAAAADGSGGGGGGGGAGETQGQAKQ</sequence>
<evidence type="ECO:0000313" key="7">
    <source>
        <dbReference type="Proteomes" id="UP000006906"/>
    </source>
</evidence>
<dbReference type="GO" id="GO:1990904">
    <property type="term" value="C:ribonucleoprotein complex"/>
    <property type="evidence" value="ECO:0007669"/>
    <property type="project" value="UniProtKB-KW"/>
</dbReference>
<dbReference type="STRING" id="3055.A0A2K3DNS9"/>
<dbReference type="CDD" id="cd00403">
    <property type="entry name" value="Ribosomal_L1"/>
    <property type="match status" value="1"/>
</dbReference>
<evidence type="ECO:0000256" key="5">
    <source>
        <dbReference type="SAM" id="MobiDB-lite"/>
    </source>
</evidence>
<dbReference type="KEGG" id="cre:CHLRE_06g278090v5"/>
<evidence type="ECO:0000256" key="4">
    <source>
        <dbReference type="ARBA" id="ARBA00082680"/>
    </source>
</evidence>
<dbReference type="OrthoDB" id="1747252at2759"/>
<keyword evidence="3" id="KW-0687">Ribonucleoprotein</keyword>
<protein>
    <recommendedName>
        <fullName evidence="4">CL1</fullName>
    </recommendedName>
</protein>
<dbReference type="GeneID" id="5723599"/>
<dbReference type="Gene3D" id="3.40.50.790">
    <property type="match status" value="1"/>
</dbReference>
<dbReference type="RefSeq" id="XP_001698118.2">
    <property type="nucleotide sequence ID" value="XM_001698066.2"/>
</dbReference>
<name>A0A2K3DNS9_CHLRE</name>
<dbReference type="Gramene" id="PNW82195">
    <property type="protein sequence ID" value="PNW82195"/>
    <property type="gene ID" value="CHLRE_06g278090v5"/>
</dbReference>
<dbReference type="InterPro" id="IPR016095">
    <property type="entry name" value="Ribosomal_uL1_3-a/b-sand"/>
</dbReference>
<evidence type="ECO:0000256" key="2">
    <source>
        <dbReference type="ARBA" id="ARBA00022980"/>
    </source>
</evidence>
<proteinExistence type="inferred from homology"/>
<feature type="compositionally biased region" description="Gly residues" evidence="5">
    <location>
        <begin position="380"/>
        <end position="392"/>
    </location>
</feature>
<evidence type="ECO:0000256" key="1">
    <source>
        <dbReference type="ARBA" id="ARBA00010531"/>
    </source>
</evidence>
<feature type="region of interest" description="Disordered" evidence="5">
    <location>
        <begin position="377"/>
        <end position="399"/>
    </location>
</feature>
<keyword evidence="2" id="KW-0689">Ribosomal protein</keyword>